<dbReference type="PANTHER" id="PTHR37984">
    <property type="entry name" value="PROTEIN CBG26694"/>
    <property type="match status" value="1"/>
</dbReference>
<accession>A0A699VEB4</accession>
<sequence length="164" mass="18938">MPFGLCNAPGTFQRCMMAIFHDMIEKTIEVFMDDFSVFGNSFQTCLSHLEKMLKQCEDTNLCLNWEKSHFMVKEGIVTGHKISKDGIKVEKSKVNVIAKLPHPTTVKGIRSFLSHAGFYRRFIKDFLKIARPMTHLLEKDTPFLFSKECVEAFQTLKRKLTEDP</sequence>
<dbReference type="PANTHER" id="PTHR37984:SF5">
    <property type="entry name" value="PROTEIN NYNRIN-LIKE"/>
    <property type="match status" value="1"/>
</dbReference>
<organism evidence="2">
    <name type="scientific">Tanacetum cinerariifolium</name>
    <name type="common">Dalmatian daisy</name>
    <name type="synonym">Chrysanthemum cinerariifolium</name>
    <dbReference type="NCBI Taxonomy" id="118510"/>
    <lineage>
        <taxon>Eukaryota</taxon>
        <taxon>Viridiplantae</taxon>
        <taxon>Streptophyta</taxon>
        <taxon>Embryophyta</taxon>
        <taxon>Tracheophyta</taxon>
        <taxon>Spermatophyta</taxon>
        <taxon>Magnoliopsida</taxon>
        <taxon>eudicotyledons</taxon>
        <taxon>Gunneridae</taxon>
        <taxon>Pentapetalae</taxon>
        <taxon>asterids</taxon>
        <taxon>campanulids</taxon>
        <taxon>Asterales</taxon>
        <taxon>Asteraceae</taxon>
        <taxon>Asteroideae</taxon>
        <taxon>Anthemideae</taxon>
        <taxon>Anthemidinae</taxon>
        <taxon>Tanacetum</taxon>
    </lineage>
</organism>
<dbReference type="InterPro" id="IPR043128">
    <property type="entry name" value="Rev_trsase/Diguanyl_cyclase"/>
</dbReference>
<dbReference type="AlphaFoldDB" id="A0A699VEB4"/>
<protein>
    <submittedName>
        <fullName evidence="2">Retrovirus-related Pol polyprotein from transposon 17.6</fullName>
    </submittedName>
</protein>
<dbReference type="CDD" id="cd01647">
    <property type="entry name" value="RT_LTR"/>
    <property type="match status" value="1"/>
</dbReference>
<dbReference type="Pfam" id="PF00078">
    <property type="entry name" value="RVT_1"/>
    <property type="match status" value="1"/>
</dbReference>
<evidence type="ECO:0000313" key="2">
    <source>
        <dbReference type="EMBL" id="GFD33755.1"/>
    </source>
</evidence>
<dbReference type="SUPFAM" id="SSF56672">
    <property type="entry name" value="DNA/RNA polymerases"/>
    <property type="match status" value="1"/>
</dbReference>
<dbReference type="FunFam" id="3.30.70.270:FF:000020">
    <property type="entry name" value="Transposon Tf2-6 polyprotein-like Protein"/>
    <property type="match status" value="1"/>
</dbReference>
<dbReference type="InterPro" id="IPR000477">
    <property type="entry name" value="RT_dom"/>
</dbReference>
<comment type="caution">
    <text evidence="2">The sequence shown here is derived from an EMBL/GenBank/DDBJ whole genome shotgun (WGS) entry which is preliminary data.</text>
</comment>
<name>A0A699VEB4_TANCI</name>
<evidence type="ECO:0000259" key="1">
    <source>
        <dbReference type="Pfam" id="PF00078"/>
    </source>
</evidence>
<feature type="domain" description="Reverse transcriptase" evidence="1">
    <location>
        <begin position="1"/>
        <end position="81"/>
    </location>
</feature>
<dbReference type="InterPro" id="IPR050951">
    <property type="entry name" value="Retrovirus_Pol_polyprotein"/>
</dbReference>
<proteinExistence type="predicted"/>
<dbReference type="InterPro" id="IPR043502">
    <property type="entry name" value="DNA/RNA_pol_sf"/>
</dbReference>
<dbReference type="Gene3D" id="3.30.70.270">
    <property type="match status" value="2"/>
</dbReference>
<feature type="non-terminal residue" evidence="2">
    <location>
        <position position="164"/>
    </location>
</feature>
<gene>
    <name evidence="2" type="ORF">Tci_905724</name>
</gene>
<reference evidence="2" key="1">
    <citation type="journal article" date="2019" name="Sci. Rep.">
        <title>Draft genome of Tanacetum cinerariifolium, the natural source of mosquito coil.</title>
        <authorList>
            <person name="Yamashiro T."/>
            <person name="Shiraishi A."/>
            <person name="Satake H."/>
            <person name="Nakayama K."/>
        </authorList>
    </citation>
    <scope>NUCLEOTIDE SEQUENCE</scope>
</reference>
<dbReference type="EMBL" id="BKCJ011438946">
    <property type="protein sequence ID" value="GFD33755.1"/>
    <property type="molecule type" value="Genomic_DNA"/>
</dbReference>